<dbReference type="GO" id="GO:0007165">
    <property type="term" value="P:signal transduction"/>
    <property type="evidence" value="ECO:0007669"/>
    <property type="project" value="TreeGrafter"/>
</dbReference>
<keyword evidence="2" id="KW-0378">Hydrolase</keyword>
<evidence type="ECO:0000313" key="5">
    <source>
        <dbReference type="EMBL" id="TDO01183.1"/>
    </source>
</evidence>
<dbReference type="InterPro" id="IPR020583">
    <property type="entry name" value="Inositol_monoP_metal-BS"/>
</dbReference>
<dbReference type="InterPro" id="IPR000760">
    <property type="entry name" value="Inositol_monophosphatase-like"/>
</dbReference>
<dbReference type="AlphaFoldDB" id="A0A4R6GZR8"/>
<name>A0A4R6GZR8_9BACT</name>
<dbReference type="GO" id="GO:0008934">
    <property type="term" value="F:inositol monophosphate 1-phosphatase activity"/>
    <property type="evidence" value="ECO:0007669"/>
    <property type="project" value="TreeGrafter"/>
</dbReference>
<keyword evidence="1 4" id="KW-0479">Metal-binding</keyword>
<evidence type="ECO:0000256" key="2">
    <source>
        <dbReference type="ARBA" id="ARBA00022801"/>
    </source>
</evidence>
<dbReference type="EMBL" id="SNWI01000005">
    <property type="protein sequence ID" value="TDO01183.1"/>
    <property type="molecule type" value="Genomic_DNA"/>
</dbReference>
<evidence type="ECO:0000256" key="3">
    <source>
        <dbReference type="ARBA" id="ARBA00022842"/>
    </source>
</evidence>
<dbReference type="Gene3D" id="3.40.190.80">
    <property type="match status" value="1"/>
</dbReference>
<comment type="caution">
    <text evidence="5">The sequence shown here is derived from an EMBL/GenBank/DDBJ whole genome shotgun (WGS) entry which is preliminary data.</text>
</comment>
<dbReference type="PANTHER" id="PTHR20854">
    <property type="entry name" value="INOSITOL MONOPHOSPHATASE"/>
    <property type="match status" value="1"/>
</dbReference>
<protein>
    <submittedName>
        <fullName evidence="5">3'(2'), 5'-bisphosphate nucleotidase/myo-inositol-1(Or 4)-monophosphatase</fullName>
    </submittedName>
</protein>
<gene>
    <name evidence="5" type="ORF">DET52_10536</name>
</gene>
<feature type="binding site" evidence="4">
    <location>
        <position position="100"/>
    </location>
    <ligand>
        <name>Mg(2+)</name>
        <dbReference type="ChEBI" id="CHEBI:18420"/>
        <label>1</label>
        <note>catalytic</note>
    </ligand>
</feature>
<evidence type="ECO:0000256" key="1">
    <source>
        <dbReference type="ARBA" id="ARBA00022723"/>
    </source>
</evidence>
<feature type="binding site" evidence="4">
    <location>
        <position position="235"/>
    </location>
    <ligand>
        <name>Mg(2+)</name>
        <dbReference type="ChEBI" id="CHEBI:18420"/>
        <label>1</label>
        <note>catalytic</note>
    </ligand>
</feature>
<dbReference type="Pfam" id="PF00459">
    <property type="entry name" value="Inositol_P"/>
    <property type="match status" value="1"/>
</dbReference>
<dbReference type="PANTHER" id="PTHR20854:SF4">
    <property type="entry name" value="INOSITOL-1-MONOPHOSPHATASE-RELATED"/>
    <property type="match status" value="1"/>
</dbReference>
<sequence length="295" mass="32498">MKLNSQDLQVLSQAASNAAQKAGQLISNYTTKELTVKNKTGGDSLASQVVTEVDLMAQEMILESLTEVTQTYDLGTLGEESPDNHERFEKDYFWCIDPMDGTLAFIKQQHGYAVSIGLVSKAGEPVIGVIYDPMTQTMYQAIKGQGAFRNGQKWSVAIPTDAPLHLISDTSFQDHALFETSLEALETISKKLGYHGFQTRFQGGAALNACWVLEQAPACYFKYAKEEAGGGSLWDYAASACIYQEAQAWVSDMHGQPLDLNRSDSTFMNHRGILYATDEKLAQELIALSKKVNQN</sequence>
<dbReference type="Proteomes" id="UP000294848">
    <property type="component" value="Unassembled WGS sequence"/>
</dbReference>
<comment type="cofactor">
    <cofactor evidence="4">
        <name>Mg(2+)</name>
        <dbReference type="ChEBI" id="CHEBI:18420"/>
    </cofactor>
</comment>
<evidence type="ECO:0000313" key="6">
    <source>
        <dbReference type="Proteomes" id="UP000294848"/>
    </source>
</evidence>
<dbReference type="PROSITE" id="PS00629">
    <property type="entry name" value="IMP_1"/>
    <property type="match status" value="1"/>
</dbReference>
<reference evidence="5 6" key="1">
    <citation type="submission" date="2019-03" db="EMBL/GenBank/DDBJ databases">
        <title>Freshwater and sediment microbial communities from various areas in North America, analyzing microbe dynamics in response to fracking.</title>
        <authorList>
            <person name="Lamendella R."/>
        </authorList>
    </citation>
    <scope>NUCLEOTIDE SEQUENCE [LARGE SCALE GENOMIC DNA]</scope>
    <source>
        <strain evidence="5 6">114D</strain>
    </source>
</reference>
<dbReference type="SUPFAM" id="SSF56655">
    <property type="entry name" value="Carbohydrate phosphatase"/>
    <property type="match status" value="1"/>
</dbReference>
<dbReference type="OrthoDB" id="9772456at2"/>
<dbReference type="Gene3D" id="3.30.540.10">
    <property type="entry name" value="Fructose-1,6-Bisphosphatase, subunit A, domain 1"/>
    <property type="match status" value="1"/>
</dbReference>
<feature type="binding site" evidence="4">
    <location>
        <position position="79"/>
    </location>
    <ligand>
        <name>Mg(2+)</name>
        <dbReference type="ChEBI" id="CHEBI:18420"/>
        <label>1</label>
        <note>catalytic</note>
    </ligand>
</feature>
<dbReference type="GO" id="GO:0046872">
    <property type="term" value="F:metal ion binding"/>
    <property type="evidence" value="ECO:0007669"/>
    <property type="project" value="UniProtKB-KW"/>
</dbReference>
<feature type="binding site" evidence="4">
    <location>
        <position position="97"/>
    </location>
    <ligand>
        <name>Mg(2+)</name>
        <dbReference type="ChEBI" id="CHEBI:18420"/>
        <label>1</label>
        <note>catalytic</note>
    </ligand>
</feature>
<evidence type="ECO:0000256" key="4">
    <source>
        <dbReference type="PIRSR" id="PIRSR600760-2"/>
    </source>
</evidence>
<organism evidence="5 6">
    <name type="scientific">Sunxiuqinia elliptica</name>
    <dbReference type="NCBI Taxonomy" id="655355"/>
    <lineage>
        <taxon>Bacteria</taxon>
        <taxon>Pseudomonadati</taxon>
        <taxon>Bacteroidota</taxon>
        <taxon>Bacteroidia</taxon>
        <taxon>Marinilabiliales</taxon>
        <taxon>Prolixibacteraceae</taxon>
        <taxon>Sunxiuqinia</taxon>
    </lineage>
</organism>
<dbReference type="RefSeq" id="WP_133465105.1">
    <property type="nucleotide sequence ID" value="NZ_SNWI01000005.1"/>
</dbReference>
<accession>A0A4R6GZR8</accession>
<proteinExistence type="predicted"/>
<dbReference type="PRINTS" id="PR00377">
    <property type="entry name" value="IMPHPHTASES"/>
</dbReference>
<keyword evidence="3 4" id="KW-0460">Magnesium</keyword>
<dbReference type="GO" id="GO:0006020">
    <property type="term" value="P:inositol metabolic process"/>
    <property type="evidence" value="ECO:0007669"/>
    <property type="project" value="TreeGrafter"/>
</dbReference>